<dbReference type="Proteomes" id="UP001596270">
    <property type="component" value="Unassembled WGS sequence"/>
</dbReference>
<evidence type="ECO:0000313" key="2">
    <source>
        <dbReference type="Proteomes" id="UP001596270"/>
    </source>
</evidence>
<dbReference type="Pfam" id="PF13714">
    <property type="entry name" value="PEP_mutase"/>
    <property type="match status" value="1"/>
</dbReference>
<dbReference type="Gene3D" id="3.20.20.60">
    <property type="entry name" value="Phosphoenolpyruvate-binding domains"/>
    <property type="match status" value="1"/>
</dbReference>
<gene>
    <name evidence="1" type="ORF">ACFQND_22725</name>
</gene>
<dbReference type="SUPFAM" id="SSF51621">
    <property type="entry name" value="Phosphoenolpyruvate/pyruvate domain"/>
    <property type="match status" value="1"/>
</dbReference>
<proteinExistence type="predicted"/>
<dbReference type="PANTHER" id="PTHR42905">
    <property type="entry name" value="PHOSPHOENOLPYRUVATE CARBOXYLASE"/>
    <property type="match status" value="1"/>
</dbReference>
<dbReference type="EMBL" id="JBHSRS010000084">
    <property type="protein sequence ID" value="MFC6284051.1"/>
    <property type="molecule type" value="Genomic_DNA"/>
</dbReference>
<dbReference type="InterPro" id="IPR015813">
    <property type="entry name" value="Pyrv/PenolPyrv_kinase-like_dom"/>
</dbReference>
<dbReference type="PANTHER" id="PTHR42905:SF3">
    <property type="entry name" value="OXALOACETATE DECARBOXYLASE"/>
    <property type="match status" value="1"/>
</dbReference>
<keyword evidence="2" id="KW-1185">Reference proteome</keyword>
<reference evidence="2" key="1">
    <citation type="journal article" date="2019" name="Int. J. Syst. Evol. Microbiol.">
        <title>The Global Catalogue of Microorganisms (GCM) 10K type strain sequencing project: providing services to taxonomists for standard genome sequencing and annotation.</title>
        <authorList>
            <consortium name="The Broad Institute Genomics Platform"/>
            <consortium name="The Broad Institute Genome Sequencing Center for Infectious Disease"/>
            <person name="Wu L."/>
            <person name="Ma J."/>
        </authorList>
    </citation>
    <scope>NUCLEOTIDE SEQUENCE [LARGE SCALE GENOMIC DNA]</scope>
    <source>
        <strain evidence="2">CCUG 39402</strain>
    </source>
</reference>
<name>A0ABW1U292_9BURK</name>
<dbReference type="InterPro" id="IPR039556">
    <property type="entry name" value="ICL/PEPM"/>
</dbReference>
<accession>A0ABW1U292</accession>
<comment type="caution">
    <text evidence="1">The sequence shown here is derived from an EMBL/GenBank/DDBJ whole genome shotgun (WGS) entry which is preliminary data.</text>
</comment>
<sequence>MKAGKARGHFREILHGQQCVYPASVFDPISARLAQDAGFEVGMFAGSTAAMSVLAAPDLIVLTLTELAEQARRICRASSLPVLVDADHGYGGVLNVRRTVEELENAGIAALTIEDTLLPAPFGASGKAALIPVEEGVAKMRAALSARTDPALAVIGRTSAPQITDMRDTLLRARAYEAAGVDGVFLVGVKSWEQLAEIRAAIKIPVLLGNAGAPLMDRERLAGFGVPICLQGHQSMAAVVQALRSTYRALRDGVELPAGSLAPPLLMQQASRAALYEEWLAPPGG</sequence>
<dbReference type="RefSeq" id="WP_371439815.1">
    <property type="nucleotide sequence ID" value="NZ_JBHSRS010000084.1"/>
</dbReference>
<evidence type="ECO:0000313" key="1">
    <source>
        <dbReference type="EMBL" id="MFC6284051.1"/>
    </source>
</evidence>
<organism evidence="1 2">
    <name type="scientific">Polaromonas aquatica</name>
    <dbReference type="NCBI Taxonomy" id="332657"/>
    <lineage>
        <taxon>Bacteria</taxon>
        <taxon>Pseudomonadati</taxon>
        <taxon>Pseudomonadota</taxon>
        <taxon>Betaproteobacteria</taxon>
        <taxon>Burkholderiales</taxon>
        <taxon>Comamonadaceae</taxon>
        <taxon>Polaromonas</taxon>
    </lineage>
</organism>
<dbReference type="InterPro" id="IPR040442">
    <property type="entry name" value="Pyrv_kinase-like_dom_sf"/>
</dbReference>
<protein>
    <submittedName>
        <fullName evidence="1">Oxaloacetate decarboxylase</fullName>
    </submittedName>
</protein>
<dbReference type="CDD" id="cd00377">
    <property type="entry name" value="ICL_PEPM"/>
    <property type="match status" value="1"/>
</dbReference>